<dbReference type="AlphaFoldDB" id="A0ABD0YEN6"/>
<comment type="caution">
    <text evidence="1">The sequence shown here is derived from an EMBL/GenBank/DDBJ whole genome shotgun (WGS) entry which is preliminary data.</text>
</comment>
<evidence type="ECO:0000313" key="1">
    <source>
        <dbReference type="EMBL" id="KAL1110264.1"/>
    </source>
</evidence>
<name>A0ABD0YEN6_9HEMI</name>
<dbReference type="EMBL" id="JBFDAA010000023">
    <property type="protein sequence ID" value="KAL1110264.1"/>
    <property type="molecule type" value="Genomic_DNA"/>
</dbReference>
<keyword evidence="2" id="KW-1185">Reference proteome</keyword>
<sequence>MGFEVGMEGSKSDLGDFVNCRDIEIIVNSAVGASRIILRILDWNDWILSIFDFWLNPTVQFRPVFSVEYEDSMPVGSWIANTVYGRNWDIVKSDRRTKHIDLSRKFGLLQNLLHPAKMGSYHRGPHQFFKFIGDRTDAIERMVNQYDLRRGESEMIMDAVRTLGKKTMNMYSILPFFNRRPAVMTDSLKIFEEPYLYFDEEEIDVAETVDLIRALIERHDDYWNRATSFGRDW</sequence>
<proteinExistence type="predicted"/>
<reference evidence="1 2" key="1">
    <citation type="submission" date="2024-07" db="EMBL/GenBank/DDBJ databases">
        <title>Chromosome-level genome assembly of the water stick insect Ranatra chinensis (Heteroptera: Nepidae).</title>
        <authorList>
            <person name="Liu X."/>
        </authorList>
    </citation>
    <scope>NUCLEOTIDE SEQUENCE [LARGE SCALE GENOMIC DNA]</scope>
    <source>
        <strain evidence="1">Cailab_2021Rc</strain>
        <tissue evidence="1">Muscle</tissue>
    </source>
</reference>
<accession>A0ABD0YEN6</accession>
<evidence type="ECO:0000313" key="2">
    <source>
        <dbReference type="Proteomes" id="UP001558652"/>
    </source>
</evidence>
<dbReference type="Proteomes" id="UP001558652">
    <property type="component" value="Unassembled WGS sequence"/>
</dbReference>
<gene>
    <name evidence="1" type="ORF">AAG570_008341</name>
</gene>
<protein>
    <submittedName>
        <fullName evidence="1">Uncharacterized protein</fullName>
    </submittedName>
</protein>
<organism evidence="1 2">
    <name type="scientific">Ranatra chinensis</name>
    <dbReference type="NCBI Taxonomy" id="642074"/>
    <lineage>
        <taxon>Eukaryota</taxon>
        <taxon>Metazoa</taxon>
        <taxon>Ecdysozoa</taxon>
        <taxon>Arthropoda</taxon>
        <taxon>Hexapoda</taxon>
        <taxon>Insecta</taxon>
        <taxon>Pterygota</taxon>
        <taxon>Neoptera</taxon>
        <taxon>Paraneoptera</taxon>
        <taxon>Hemiptera</taxon>
        <taxon>Heteroptera</taxon>
        <taxon>Panheteroptera</taxon>
        <taxon>Nepomorpha</taxon>
        <taxon>Nepidae</taxon>
        <taxon>Ranatrinae</taxon>
        <taxon>Ranatra</taxon>
    </lineage>
</organism>